<proteinExistence type="predicted"/>
<evidence type="ECO:0000313" key="2">
    <source>
        <dbReference type="Proteomes" id="UP001054252"/>
    </source>
</evidence>
<dbReference type="EMBL" id="BPVZ01000046">
    <property type="protein sequence ID" value="GKV16654.1"/>
    <property type="molecule type" value="Genomic_DNA"/>
</dbReference>
<dbReference type="Proteomes" id="UP001054252">
    <property type="component" value="Unassembled WGS sequence"/>
</dbReference>
<evidence type="ECO:0000313" key="1">
    <source>
        <dbReference type="EMBL" id="GKV16654.1"/>
    </source>
</evidence>
<dbReference type="PROSITE" id="PS51257">
    <property type="entry name" value="PROKAR_LIPOPROTEIN"/>
    <property type="match status" value="1"/>
</dbReference>
<accession>A0AAV5JQ02</accession>
<protein>
    <submittedName>
        <fullName evidence="1">Uncharacterized protein</fullName>
    </submittedName>
</protein>
<dbReference type="AlphaFoldDB" id="A0AAV5JQ02"/>
<keyword evidence="2" id="KW-1185">Reference proteome</keyword>
<comment type="caution">
    <text evidence="1">The sequence shown here is derived from an EMBL/GenBank/DDBJ whole genome shotgun (WGS) entry which is preliminary data.</text>
</comment>
<reference evidence="1 2" key="1">
    <citation type="journal article" date="2021" name="Commun. Biol.">
        <title>The genome of Shorea leprosula (Dipterocarpaceae) highlights the ecological relevance of drought in aseasonal tropical rainforests.</title>
        <authorList>
            <person name="Ng K.K.S."/>
            <person name="Kobayashi M.J."/>
            <person name="Fawcett J.A."/>
            <person name="Hatakeyama M."/>
            <person name="Paape T."/>
            <person name="Ng C.H."/>
            <person name="Ang C.C."/>
            <person name="Tnah L.H."/>
            <person name="Lee C.T."/>
            <person name="Nishiyama T."/>
            <person name="Sese J."/>
            <person name="O'Brien M.J."/>
            <person name="Copetti D."/>
            <person name="Mohd Noor M.I."/>
            <person name="Ong R.C."/>
            <person name="Putra M."/>
            <person name="Sireger I.Z."/>
            <person name="Indrioko S."/>
            <person name="Kosugi Y."/>
            <person name="Izuno A."/>
            <person name="Isagi Y."/>
            <person name="Lee S.L."/>
            <person name="Shimizu K.K."/>
        </authorList>
    </citation>
    <scope>NUCLEOTIDE SEQUENCE [LARGE SCALE GENOMIC DNA]</scope>
    <source>
        <strain evidence="1">214</strain>
    </source>
</reference>
<name>A0AAV5JQ02_9ROSI</name>
<organism evidence="1 2">
    <name type="scientific">Rubroshorea leprosula</name>
    <dbReference type="NCBI Taxonomy" id="152421"/>
    <lineage>
        <taxon>Eukaryota</taxon>
        <taxon>Viridiplantae</taxon>
        <taxon>Streptophyta</taxon>
        <taxon>Embryophyta</taxon>
        <taxon>Tracheophyta</taxon>
        <taxon>Spermatophyta</taxon>
        <taxon>Magnoliopsida</taxon>
        <taxon>eudicotyledons</taxon>
        <taxon>Gunneridae</taxon>
        <taxon>Pentapetalae</taxon>
        <taxon>rosids</taxon>
        <taxon>malvids</taxon>
        <taxon>Malvales</taxon>
        <taxon>Dipterocarpaceae</taxon>
        <taxon>Rubroshorea</taxon>
    </lineage>
</organism>
<gene>
    <name evidence="1" type="ORF">SLEP1_g27268</name>
</gene>
<sequence>MKSRIWQPVTLPTPLKPPKNQVFFHNSSIACRRMPPPIDWIRSDGVERFREYLKTLTSSGIRNFNTMVDNIVEDSLREQVLEIPLVTITKDDLEIVIEGEIHINVMDPLLASSLGDNKHLISAVTCCFKKHFLIGSTKRQYLLLVT</sequence>